<keyword evidence="8" id="KW-1185">Reference proteome</keyword>
<dbReference type="SUPFAM" id="SSF51569">
    <property type="entry name" value="Aldolase"/>
    <property type="match status" value="1"/>
</dbReference>
<evidence type="ECO:0000256" key="5">
    <source>
        <dbReference type="ARBA" id="ARBA00023277"/>
    </source>
</evidence>
<dbReference type="InterPro" id="IPR000887">
    <property type="entry name" value="Aldlse_KDPG_KHG"/>
</dbReference>
<comment type="subunit">
    <text evidence="3">Homotrimer.</text>
</comment>
<dbReference type="Pfam" id="PF01081">
    <property type="entry name" value="Aldolase"/>
    <property type="match status" value="1"/>
</dbReference>
<dbReference type="Proteomes" id="UP001519309">
    <property type="component" value="Unassembled WGS sequence"/>
</dbReference>
<feature type="compositionally biased region" description="Basic and acidic residues" evidence="6">
    <location>
        <begin position="88"/>
        <end position="99"/>
    </location>
</feature>
<evidence type="ECO:0000313" key="8">
    <source>
        <dbReference type="Proteomes" id="UP001519309"/>
    </source>
</evidence>
<evidence type="ECO:0000256" key="1">
    <source>
        <dbReference type="ARBA" id="ARBA00004761"/>
    </source>
</evidence>
<keyword evidence="4" id="KW-0456">Lyase</keyword>
<evidence type="ECO:0000313" key="7">
    <source>
        <dbReference type="EMBL" id="MBP2056469.1"/>
    </source>
</evidence>
<dbReference type="EMBL" id="JAGGLP010000047">
    <property type="protein sequence ID" value="MBP2056469.1"/>
    <property type="molecule type" value="Genomic_DNA"/>
</dbReference>
<sequence length="99" mass="10240">MFNPTEAVPAWQVGVTAAMLFPASLLGPDFATVMHGPLPERPFVATGGINLAGVEGWLADGAPAVAVGSALIGDALDDEDHTAPWPPARRESARSRPIP</sequence>
<dbReference type="PANTHER" id="PTHR30246">
    <property type="entry name" value="2-KETO-3-DEOXY-6-PHOSPHOGLUCONATE ALDOLASE"/>
    <property type="match status" value="1"/>
</dbReference>
<protein>
    <submittedName>
        <fullName evidence="7">2-keto-3-deoxy-6-phosphogluconate aldolase</fullName>
    </submittedName>
</protein>
<keyword evidence="5" id="KW-0119">Carbohydrate metabolism</keyword>
<proteinExistence type="inferred from homology"/>
<dbReference type="PANTHER" id="PTHR30246:SF1">
    <property type="entry name" value="2-DEHYDRO-3-DEOXY-6-PHOSPHOGALACTONATE ALDOLASE-RELATED"/>
    <property type="match status" value="1"/>
</dbReference>
<evidence type="ECO:0000256" key="2">
    <source>
        <dbReference type="ARBA" id="ARBA00006906"/>
    </source>
</evidence>
<name>A0ABS4M9W5_9ACTN</name>
<organism evidence="7 8">
    <name type="scientific">Streptomyces griseochromogenes</name>
    <dbReference type="NCBI Taxonomy" id="68214"/>
    <lineage>
        <taxon>Bacteria</taxon>
        <taxon>Bacillati</taxon>
        <taxon>Actinomycetota</taxon>
        <taxon>Actinomycetes</taxon>
        <taxon>Kitasatosporales</taxon>
        <taxon>Streptomycetaceae</taxon>
        <taxon>Streptomyces</taxon>
    </lineage>
</organism>
<dbReference type="InterPro" id="IPR013785">
    <property type="entry name" value="Aldolase_TIM"/>
</dbReference>
<feature type="region of interest" description="Disordered" evidence="6">
    <location>
        <begin position="76"/>
        <end position="99"/>
    </location>
</feature>
<comment type="similarity">
    <text evidence="2">Belongs to the KHG/KDPG aldolase family.</text>
</comment>
<accession>A0ABS4M9W5</accession>
<gene>
    <name evidence="7" type="ORF">J2Z21_009487</name>
</gene>
<comment type="pathway">
    <text evidence="1">Carbohydrate acid metabolism.</text>
</comment>
<reference evidence="7 8" key="1">
    <citation type="submission" date="2021-03" db="EMBL/GenBank/DDBJ databases">
        <title>Genomic Encyclopedia of Type Strains, Phase IV (KMG-IV): sequencing the most valuable type-strain genomes for metagenomic binning, comparative biology and taxonomic classification.</title>
        <authorList>
            <person name="Goeker M."/>
        </authorList>
    </citation>
    <scope>NUCLEOTIDE SEQUENCE [LARGE SCALE GENOMIC DNA]</scope>
    <source>
        <strain evidence="7 8">DSM 40499</strain>
    </source>
</reference>
<evidence type="ECO:0000256" key="4">
    <source>
        <dbReference type="ARBA" id="ARBA00023239"/>
    </source>
</evidence>
<comment type="caution">
    <text evidence="7">The sequence shown here is derived from an EMBL/GenBank/DDBJ whole genome shotgun (WGS) entry which is preliminary data.</text>
</comment>
<evidence type="ECO:0000256" key="3">
    <source>
        <dbReference type="ARBA" id="ARBA00011233"/>
    </source>
</evidence>
<dbReference type="Gene3D" id="3.20.20.70">
    <property type="entry name" value="Aldolase class I"/>
    <property type="match status" value="1"/>
</dbReference>
<evidence type="ECO:0000256" key="6">
    <source>
        <dbReference type="SAM" id="MobiDB-lite"/>
    </source>
</evidence>